<accession>A0A1G6YX07</accession>
<name>A0A1G6YX07_9BRAD</name>
<dbReference type="EMBL" id="FMZW01000017">
    <property type="protein sequence ID" value="SDD94603.1"/>
    <property type="molecule type" value="Genomic_DNA"/>
</dbReference>
<dbReference type="RefSeq" id="WP_092084031.1">
    <property type="nucleotide sequence ID" value="NZ_FMZW01000017.1"/>
</dbReference>
<protein>
    <submittedName>
        <fullName evidence="2">Uncharacterized protein</fullName>
    </submittedName>
</protein>
<evidence type="ECO:0000313" key="3">
    <source>
        <dbReference type="Proteomes" id="UP000199245"/>
    </source>
</evidence>
<proteinExistence type="predicted"/>
<evidence type="ECO:0000313" key="2">
    <source>
        <dbReference type="EMBL" id="SDD94603.1"/>
    </source>
</evidence>
<evidence type="ECO:0000256" key="1">
    <source>
        <dbReference type="SAM" id="MobiDB-lite"/>
    </source>
</evidence>
<organism evidence="2 3">
    <name type="scientific">Bradyrhizobium brasilense</name>
    <dbReference type="NCBI Taxonomy" id="1419277"/>
    <lineage>
        <taxon>Bacteria</taxon>
        <taxon>Pseudomonadati</taxon>
        <taxon>Pseudomonadota</taxon>
        <taxon>Alphaproteobacteria</taxon>
        <taxon>Hyphomicrobiales</taxon>
        <taxon>Nitrobacteraceae</taxon>
        <taxon>Bradyrhizobium</taxon>
    </lineage>
</organism>
<feature type="compositionally biased region" description="Basic and acidic residues" evidence="1">
    <location>
        <begin position="64"/>
        <end position="73"/>
    </location>
</feature>
<sequence length="79" mass="8861">MNRLLGRFARVLVVDHLLGDSSYSGTIVLDSPGATTPVEIGPPRLVMEVERASALEASPAPEPRAPRRDWEQRQKKRRR</sequence>
<feature type="region of interest" description="Disordered" evidence="1">
    <location>
        <begin position="54"/>
        <end position="79"/>
    </location>
</feature>
<reference evidence="2 3" key="1">
    <citation type="submission" date="2016-10" db="EMBL/GenBank/DDBJ databases">
        <authorList>
            <person name="de Groot N.N."/>
        </authorList>
    </citation>
    <scope>NUCLEOTIDE SEQUENCE [LARGE SCALE GENOMIC DNA]</scope>
    <source>
        <strain evidence="2 3">R5</strain>
    </source>
</reference>
<dbReference type="Proteomes" id="UP000199245">
    <property type="component" value="Unassembled WGS sequence"/>
</dbReference>
<dbReference type="AlphaFoldDB" id="A0A1G6YX07"/>
<gene>
    <name evidence="2" type="ORF">SAMN05216337_1017119</name>
</gene>